<dbReference type="GO" id="GO:0016829">
    <property type="term" value="F:lyase activity"/>
    <property type="evidence" value="ECO:0007669"/>
    <property type="project" value="UniProtKB-KW"/>
</dbReference>
<evidence type="ECO:0000313" key="4">
    <source>
        <dbReference type="Proteomes" id="UP000321328"/>
    </source>
</evidence>
<dbReference type="SUPFAM" id="SSF53800">
    <property type="entry name" value="Chelatase"/>
    <property type="match status" value="1"/>
</dbReference>
<proteinExistence type="predicted"/>
<evidence type="ECO:0000313" key="3">
    <source>
        <dbReference type="EMBL" id="GEL17550.1"/>
    </source>
</evidence>
<keyword evidence="2" id="KW-0456">Lyase</keyword>
<reference evidence="3 4" key="1">
    <citation type="submission" date="2019-07" db="EMBL/GenBank/DDBJ databases">
        <title>Whole genome shotgun sequence of Pseudonocardia asaccharolytica NBRC 16224.</title>
        <authorList>
            <person name="Hosoyama A."/>
            <person name="Uohara A."/>
            <person name="Ohji S."/>
            <person name="Ichikawa N."/>
        </authorList>
    </citation>
    <scope>NUCLEOTIDE SEQUENCE [LARGE SCALE GENOMIC DNA]</scope>
    <source>
        <strain evidence="3 4">NBRC 16224</strain>
    </source>
</reference>
<organism evidence="3 4">
    <name type="scientific">Pseudonocardia asaccharolytica DSM 44247 = NBRC 16224</name>
    <dbReference type="NCBI Taxonomy" id="1123024"/>
    <lineage>
        <taxon>Bacteria</taxon>
        <taxon>Bacillati</taxon>
        <taxon>Actinomycetota</taxon>
        <taxon>Actinomycetes</taxon>
        <taxon>Pseudonocardiales</taxon>
        <taxon>Pseudonocardiaceae</taxon>
        <taxon>Pseudonocardia</taxon>
    </lineage>
</organism>
<dbReference type="Gene3D" id="3.40.50.1400">
    <property type="match status" value="1"/>
</dbReference>
<dbReference type="Pfam" id="PF01903">
    <property type="entry name" value="CbiX"/>
    <property type="match status" value="1"/>
</dbReference>
<name>A0A511CYA6_9PSEU</name>
<keyword evidence="4" id="KW-1185">Reference proteome</keyword>
<dbReference type="RefSeq" id="WP_051233557.1">
    <property type="nucleotide sequence ID" value="NZ_BJVI01000010.1"/>
</dbReference>
<dbReference type="Proteomes" id="UP000321328">
    <property type="component" value="Unassembled WGS sequence"/>
</dbReference>
<dbReference type="STRING" id="1123024.GCA_000423625_03398"/>
<dbReference type="SUPFAM" id="SSF52833">
    <property type="entry name" value="Thioredoxin-like"/>
    <property type="match status" value="1"/>
</dbReference>
<dbReference type="AlphaFoldDB" id="A0A511CYA6"/>
<dbReference type="InterPro" id="IPR036249">
    <property type="entry name" value="Thioredoxin-like_sf"/>
</dbReference>
<dbReference type="CDD" id="cd02980">
    <property type="entry name" value="TRX_Fd_family"/>
    <property type="match status" value="1"/>
</dbReference>
<dbReference type="GO" id="GO:0046872">
    <property type="term" value="F:metal ion binding"/>
    <property type="evidence" value="ECO:0007669"/>
    <property type="project" value="UniProtKB-KW"/>
</dbReference>
<evidence type="ECO:0000256" key="2">
    <source>
        <dbReference type="ARBA" id="ARBA00023239"/>
    </source>
</evidence>
<evidence type="ECO:0000256" key="1">
    <source>
        <dbReference type="ARBA" id="ARBA00022723"/>
    </source>
</evidence>
<dbReference type="EMBL" id="BJVI01000010">
    <property type="protein sequence ID" value="GEL17550.1"/>
    <property type="molecule type" value="Genomic_DNA"/>
</dbReference>
<keyword evidence="1" id="KW-0479">Metal-binding</keyword>
<sequence length="236" mass="24701">MPQPDERVLLLIARPTPSGVDGRSLRSLAAAVADRTDQPVRLAHLDQAAPSIHTALDETVAAGAAQVIIIPLAIPDDRYLATWIGRAVANWRETRHRALDVRIAAGLSCLPAVAEILARLGRTEGIPITTAPSGFRSPAWSILQIPDRHLLVCRGPRCTAHGAGATHRALADATRGSTTQVTPTGCLGPCNLGPLVIDNPAGRWHQAVDPTTATQLVRPVPIGSVGGGSSGRNLEG</sequence>
<accession>A0A511CYA6</accession>
<comment type="caution">
    <text evidence="3">The sequence shown here is derived from an EMBL/GenBank/DDBJ whole genome shotgun (WGS) entry which is preliminary data.</text>
</comment>
<dbReference type="Gene3D" id="3.40.30.10">
    <property type="entry name" value="Glutaredoxin"/>
    <property type="match status" value="1"/>
</dbReference>
<gene>
    <name evidence="3" type="ORF">PA7_13870</name>
</gene>
<protein>
    <recommendedName>
        <fullName evidence="5">NADH:ubiquinone oxidoreductase</fullName>
    </recommendedName>
</protein>
<dbReference type="InterPro" id="IPR002762">
    <property type="entry name" value="CbiX-like"/>
</dbReference>
<evidence type="ECO:0008006" key="5">
    <source>
        <dbReference type="Google" id="ProtNLM"/>
    </source>
</evidence>
<dbReference type="OrthoDB" id="9800597at2"/>